<evidence type="ECO:0000313" key="9">
    <source>
        <dbReference type="EMBL" id="VEN40515.1"/>
    </source>
</evidence>
<sequence>MPTALARFFQKIENINFGWLQTLQMNLDMPVSLKPIANSAKFVIVAHVFTVLILNTIYRTKLYSSITNDRPLLKIRTINDILDTNLKPALYSYALDQFNSSKDESRFYKSIRENYIICDASDYCVNRTAFQRDTFTVKLSRKIDYLIPLLYVDGKGRSLVHVIPSFELSFMQFPVIFLKGHPLFRKINRFLMNMKENGFVDMLYKEVKRNSKKAMSLSLQSSNMQANPLNLKQFECIFIAYGVAVAISVTVFILEFLKLY</sequence>
<keyword evidence="7" id="KW-0325">Glycoprotein</keyword>
<keyword evidence="11" id="KW-1185">Reference proteome</keyword>
<evidence type="ECO:0000313" key="11">
    <source>
        <dbReference type="Proteomes" id="UP000410492"/>
    </source>
</evidence>
<feature type="transmembrane region" description="Helical" evidence="8">
    <location>
        <begin position="39"/>
        <end position="58"/>
    </location>
</feature>
<dbReference type="PANTHER" id="PTHR42643:SF30">
    <property type="entry name" value="IONOTROPIC RECEPTOR 40A-RELATED"/>
    <property type="match status" value="1"/>
</dbReference>
<dbReference type="GO" id="GO:0005886">
    <property type="term" value="C:plasma membrane"/>
    <property type="evidence" value="ECO:0007669"/>
    <property type="project" value="UniProtKB-SubCell"/>
</dbReference>
<evidence type="ECO:0000313" key="10">
    <source>
        <dbReference type="EMBL" id="VEN40925.1"/>
    </source>
</evidence>
<evidence type="ECO:0008006" key="12">
    <source>
        <dbReference type="Google" id="ProtNLM"/>
    </source>
</evidence>
<dbReference type="Proteomes" id="UP000410492">
    <property type="component" value="Unassembled WGS sequence"/>
</dbReference>
<name>A0A653BY03_CALMS</name>
<evidence type="ECO:0000256" key="1">
    <source>
        <dbReference type="ARBA" id="ARBA00004651"/>
    </source>
</evidence>
<keyword evidence="2" id="KW-1003">Cell membrane</keyword>
<comment type="subcellular location">
    <subcellularLocation>
        <location evidence="1">Cell membrane</location>
        <topology evidence="1">Multi-pass membrane protein</topology>
    </subcellularLocation>
</comment>
<feature type="transmembrane region" description="Helical" evidence="8">
    <location>
        <begin position="234"/>
        <end position="254"/>
    </location>
</feature>
<dbReference type="EMBL" id="CAACVG010006545">
    <property type="protein sequence ID" value="VEN40515.1"/>
    <property type="molecule type" value="Genomic_DNA"/>
</dbReference>
<evidence type="ECO:0000256" key="5">
    <source>
        <dbReference type="ARBA" id="ARBA00023136"/>
    </source>
</evidence>
<keyword evidence="4 8" id="KW-1133">Transmembrane helix</keyword>
<dbReference type="EMBL" id="CAACVG010006672">
    <property type="protein sequence ID" value="VEN40925.1"/>
    <property type="molecule type" value="Genomic_DNA"/>
</dbReference>
<dbReference type="PANTHER" id="PTHR42643">
    <property type="entry name" value="IONOTROPIC RECEPTOR 20A-RELATED"/>
    <property type="match status" value="1"/>
</dbReference>
<keyword evidence="5 8" id="KW-0472">Membrane</keyword>
<reference evidence="9 11" key="1">
    <citation type="submission" date="2019-01" db="EMBL/GenBank/DDBJ databases">
        <authorList>
            <person name="Sayadi A."/>
        </authorList>
    </citation>
    <scope>NUCLEOTIDE SEQUENCE [LARGE SCALE GENOMIC DNA]</scope>
</reference>
<evidence type="ECO:0000256" key="6">
    <source>
        <dbReference type="ARBA" id="ARBA00023170"/>
    </source>
</evidence>
<evidence type="ECO:0000256" key="3">
    <source>
        <dbReference type="ARBA" id="ARBA00022692"/>
    </source>
</evidence>
<keyword evidence="6" id="KW-0675">Receptor</keyword>
<gene>
    <name evidence="9" type="ORF">CALMAC_LOCUS4655</name>
    <name evidence="10" type="ORF">CALMAC_LOCUS4923</name>
</gene>
<evidence type="ECO:0000256" key="2">
    <source>
        <dbReference type="ARBA" id="ARBA00022475"/>
    </source>
</evidence>
<dbReference type="AlphaFoldDB" id="A0A653BY03"/>
<accession>A0A653BY03</accession>
<evidence type="ECO:0000256" key="8">
    <source>
        <dbReference type="SAM" id="Phobius"/>
    </source>
</evidence>
<keyword evidence="3 8" id="KW-0812">Transmembrane</keyword>
<dbReference type="InterPro" id="IPR052192">
    <property type="entry name" value="Insect_Ionotropic_Sensory_Rcpt"/>
</dbReference>
<proteinExistence type="predicted"/>
<evidence type="ECO:0000256" key="7">
    <source>
        <dbReference type="ARBA" id="ARBA00023180"/>
    </source>
</evidence>
<protein>
    <recommendedName>
        <fullName evidence="12">Ionotropic glutamate receptor C-terminal domain-containing protein</fullName>
    </recommendedName>
</protein>
<dbReference type="OrthoDB" id="6430908at2759"/>
<evidence type="ECO:0000256" key="4">
    <source>
        <dbReference type="ARBA" id="ARBA00022989"/>
    </source>
</evidence>
<organism evidence="9 11">
    <name type="scientific">Callosobruchus maculatus</name>
    <name type="common">Southern cowpea weevil</name>
    <name type="synonym">Pulse bruchid</name>
    <dbReference type="NCBI Taxonomy" id="64391"/>
    <lineage>
        <taxon>Eukaryota</taxon>
        <taxon>Metazoa</taxon>
        <taxon>Ecdysozoa</taxon>
        <taxon>Arthropoda</taxon>
        <taxon>Hexapoda</taxon>
        <taxon>Insecta</taxon>
        <taxon>Pterygota</taxon>
        <taxon>Neoptera</taxon>
        <taxon>Endopterygota</taxon>
        <taxon>Coleoptera</taxon>
        <taxon>Polyphaga</taxon>
        <taxon>Cucujiformia</taxon>
        <taxon>Chrysomeloidea</taxon>
        <taxon>Chrysomelidae</taxon>
        <taxon>Bruchinae</taxon>
        <taxon>Bruchini</taxon>
        <taxon>Callosobruchus</taxon>
    </lineage>
</organism>